<evidence type="ECO:0000256" key="2">
    <source>
        <dbReference type="ARBA" id="ARBA00022803"/>
    </source>
</evidence>
<dbReference type="PANTHER" id="PTHR45586:SF1">
    <property type="entry name" value="LIPOPOLYSACCHARIDE ASSEMBLY PROTEIN B"/>
    <property type="match status" value="1"/>
</dbReference>
<keyword evidence="1" id="KW-0677">Repeat</keyword>
<keyword evidence="5" id="KW-0812">Transmembrane</keyword>
<evidence type="ECO:0000313" key="8">
    <source>
        <dbReference type="EMBL" id="RGL97710.1"/>
    </source>
</evidence>
<protein>
    <submittedName>
        <fullName evidence="6">Predicted methyltransferase (Contains TPR repeat)</fullName>
    </submittedName>
</protein>
<keyword evidence="6" id="KW-0808">Transferase</keyword>
<feature type="transmembrane region" description="Helical" evidence="5">
    <location>
        <begin position="223"/>
        <end position="243"/>
    </location>
</feature>
<name>A0A174E0Q4_9FIRM</name>
<evidence type="ECO:0000313" key="10">
    <source>
        <dbReference type="Proteomes" id="UP000261257"/>
    </source>
</evidence>
<evidence type="ECO:0000313" key="9">
    <source>
        <dbReference type="Proteomes" id="UP000095651"/>
    </source>
</evidence>
<keyword evidence="4" id="KW-0175">Coiled coil</keyword>
<sequence>MDYVRKTRVIANSYYNMGLERARLRDLSGAAECLKKSLHFNKYQTDARNLLGLIYYEVGEVGDALVQWVISMNLQPQENRADYYLGEIQRKKGSLDTERHMIRRFNQALVYAQNGSEDLAILQLVKVVEAKPNYVKAQLLLAILCIAREDYQKAGKSVYKVLQIDRNHPKALWYKSIVKANTGSRTEREPEKRKLKNVLSHRQMEDDDVIIPPSYRENTKDMAVVNILAGLLLGAAVVFFLVMPANTRAINEKHNQEMLKYSESLSQANQKADSLSEQIAGLEADKKTAEDSLSTFTNDSDSVLAQYQNVIGILQAYKKDDFTAAVKLYADLKTELIASPDVLAIVGEIKADMEERGYQVLESLGDEASGAGDSQTALDYYLKSLAVKPDYWAAKYKAAVIYKGMNQKEQANEMFTDIINNSKDETLIAQARTERGF</sequence>
<evidence type="ECO:0000313" key="6">
    <source>
        <dbReference type="EMBL" id="CUO31452.1"/>
    </source>
</evidence>
<evidence type="ECO:0000256" key="4">
    <source>
        <dbReference type="SAM" id="Coils"/>
    </source>
</evidence>
<evidence type="ECO:0000256" key="1">
    <source>
        <dbReference type="ARBA" id="ARBA00022737"/>
    </source>
</evidence>
<keyword evidence="5" id="KW-0472">Membrane</keyword>
<organism evidence="6 9">
    <name type="scientific">Hungatella hathewayi</name>
    <dbReference type="NCBI Taxonomy" id="154046"/>
    <lineage>
        <taxon>Bacteria</taxon>
        <taxon>Bacillati</taxon>
        <taxon>Bacillota</taxon>
        <taxon>Clostridia</taxon>
        <taxon>Lachnospirales</taxon>
        <taxon>Lachnospiraceae</taxon>
        <taxon>Hungatella</taxon>
    </lineage>
</organism>
<feature type="repeat" description="TPR" evidence="3">
    <location>
        <begin position="358"/>
        <end position="391"/>
    </location>
</feature>
<dbReference type="Gene3D" id="1.25.40.10">
    <property type="entry name" value="Tetratricopeptide repeat domain"/>
    <property type="match status" value="3"/>
</dbReference>
<evidence type="ECO:0000256" key="5">
    <source>
        <dbReference type="SAM" id="Phobius"/>
    </source>
</evidence>
<gene>
    <name evidence="8" type="ORF">DXC39_25265</name>
    <name evidence="7" type="ORF">DXC39_26035</name>
    <name evidence="6" type="ORF">ERS852407_02447</name>
</gene>
<dbReference type="RefSeq" id="WP_055655397.1">
    <property type="nucleotide sequence ID" value="NZ_CABIXC010000005.1"/>
</dbReference>
<dbReference type="InterPro" id="IPR011990">
    <property type="entry name" value="TPR-like_helical_dom_sf"/>
</dbReference>
<dbReference type="PANTHER" id="PTHR45586">
    <property type="entry name" value="TPR REPEAT-CONTAINING PROTEIN PA4667"/>
    <property type="match status" value="1"/>
</dbReference>
<dbReference type="EMBL" id="QSSQ01000039">
    <property type="protein sequence ID" value="RGL96879.1"/>
    <property type="molecule type" value="Genomic_DNA"/>
</dbReference>
<reference evidence="6 9" key="1">
    <citation type="submission" date="2015-09" db="EMBL/GenBank/DDBJ databases">
        <authorList>
            <consortium name="Pathogen Informatics"/>
        </authorList>
    </citation>
    <scope>NUCLEOTIDE SEQUENCE [LARGE SCALE GENOMIC DNA]</scope>
    <source>
        <strain evidence="6 9">2789STDY5608850</strain>
    </source>
</reference>
<dbReference type="PROSITE" id="PS50005">
    <property type="entry name" value="TPR"/>
    <property type="match status" value="1"/>
</dbReference>
<dbReference type="EMBL" id="CYZE01000005">
    <property type="protein sequence ID" value="CUO31452.1"/>
    <property type="molecule type" value="Genomic_DNA"/>
</dbReference>
<dbReference type="SUPFAM" id="SSF48452">
    <property type="entry name" value="TPR-like"/>
    <property type="match status" value="1"/>
</dbReference>
<evidence type="ECO:0000313" key="7">
    <source>
        <dbReference type="EMBL" id="RGL96879.1"/>
    </source>
</evidence>
<dbReference type="InterPro" id="IPR051012">
    <property type="entry name" value="CellSynth/LPSAsmb/PSIAsmb"/>
</dbReference>
<reference evidence="7 10" key="2">
    <citation type="submission" date="2018-08" db="EMBL/GenBank/DDBJ databases">
        <title>A genome reference for cultivated species of the human gut microbiota.</title>
        <authorList>
            <person name="Zou Y."/>
            <person name="Xue W."/>
            <person name="Luo G."/>
        </authorList>
    </citation>
    <scope>NUCLEOTIDE SEQUENCE [LARGE SCALE GENOMIC DNA]</scope>
    <source>
        <strain evidence="7 10">TF05-11AC</strain>
    </source>
</reference>
<accession>A0A174E0Q4</accession>
<keyword evidence="5" id="KW-1133">Transmembrane helix</keyword>
<feature type="coiled-coil region" evidence="4">
    <location>
        <begin position="251"/>
        <end position="292"/>
    </location>
</feature>
<dbReference type="Proteomes" id="UP000095651">
    <property type="component" value="Unassembled WGS sequence"/>
</dbReference>
<dbReference type="Proteomes" id="UP000261257">
    <property type="component" value="Unassembled WGS sequence"/>
</dbReference>
<dbReference type="AlphaFoldDB" id="A0A174E0Q4"/>
<keyword evidence="2 3" id="KW-0802">TPR repeat</keyword>
<dbReference type="EMBL" id="QSSQ01000036">
    <property type="protein sequence ID" value="RGL97710.1"/>
    <property type="molecule type" value="Genomic_DNA"/>
</dbReference>
<dbReference type="GO" id="GO:0008168">
    <property type="term" value="F:methyltransferase activity"/>
    <property type="evidence" value="ECO:0007669"/>
    <property type="project" value="UniProtKB-KW"/>
</dbReference>
<evidence type="ECO:0000256" key="3">
    <source>
        <dbReference type="PROSITE-ProRule" id="PRU00339"/>
    </source>
</evidence>
<dbReference type="GO" id="GO:0032259">
    <property type="term" value="P:methylation"/>
    <property type="evidence" value="ECO:0007669"/>
    <property type="project" value="UniProtKB-KW"/>
</dbReference>
<dbReference type="SMART" id="SM00028">
    <property type="entry name" value="TPR"/>
    <property type="match status" value="5"/>
</dbReference>
<dbReference type="InterPro" id="IPR019734">
    <property type="entry name" value="TPR_rpt"/>
</dbReference>
<proteinExistence type="predicted"/>
<keyword evidence="6" id="KW-0489">Methyltransferase</keyword>